<keyword evidence="1" id="KW-0812">Transmembrane</keyword>
<keyword evidence="1" id="KW-0472">Membrane</keyword>
<feature type="transmembrane region" description="Helical" evidence="1">
    <location>
        <begin position="32"/>
        <end position="51"/>
    </location>
</feature>
<comment type="caution">
    <text evidence="2">The sequence shown here is derived from an EMBL/GenBank/DDBJ whole genome shotgun (WGS) entry which is preliminary data.</text>
</comment>
<keyword evidence="3" id="KW-1185">Reference proteome</keyword>
<keyword evidence="1" id="KW-1133">Transmembrane helix</keyword>
<accession>A0A7V9YXW4</accession>
<protein>
    <submittedName>
        <fullName evidence="2">Putative membrane protein</fullName>
    </submittedName>
</protein>
<evidence type="ECO:0000313" key="3">
    <source>
        <dbReference type="Proteomes" id="UP000580891"/>
    </source>
</evidence>
<dbReference type="Proteomes" id="UP000580891">
    <property type="component" value="Unassembled WGS sequence"/>
</dbReference>
<dbReference type="EMBL" id="JACDUU010000001">
    <property type="protein sequence ID" value="MBA2870252.1"/>
    <property type="molecule type" value="Genomic_DNA"/>
</dbReference>
<organism evidence="2 3">
    <name type="scientific">[Anoxybacillus] calidus</name>
    <dbReference type="NCBI Taxonomy" id="575178"/>
    <lineage>
        <taxon>Bacteria</taxon>
        <taxon>Bacillati</taxon>
        <taxon>Bacillota</taxon>
        <taxon>Bacilli</taxon>
        <taxon>Bacillales</taxon>
        <taxon>Anoxybacillaceae</taxon>
        <taxon>Paranoxybacillus</taxon>
    </lineage>
</organism>
<evidence type="ECO:0000313" key="2">
    <source>
        <dbReference type="EMBL" id="MBA2870252.1"/>
    </source>
</evidence>
<gene>
    <name evidence="2" type="ORF">HNQ85_000510</name>
</gene>
<feature type="transmembrane region" description="Helical" evidence="1">
    <location>
        <begin position="7"/>
        <end position="26"/>
    </location>
</feature>
<dbReference type="RefSeq" id="WP_181535902.1">
    <property type="nucleotide sequence ID" value="NZ_JACDUU010000001.1"/>
</dbReference>
<sequence length="55" mass="5988">MKKHYRYAGLLYGAFLFLGMGIGMLFGKPSVGILVGIGLGLLVNAIIAIRYKDKE</sequence>
<proteinExistence type="predicted"/>
<reference evidence="2 3" key="1">
    <citation type="submission" date="2020-07" db="EMBL/GenBank/DDBJ databases">
        <title>Genomic Encyclopedia of Type Strains, Phase IV (KMG-IV): sequencing the most valuable type-strain genomes for metagenomic binning, comparative biology and taxonomic classification.</title>
        <authorList>
            <person name="Goeker M."/>
        </authorList>
    </citation>
    <scope>NUCLEOTIDE SEQUENCE [LARGE SCALE GENOMIC DNA]</scope>
    <source>
        <strain evidence="2 3">DSM 25220</strain>
    </source>
</reference>
<dbReference type="AlphaFoldDB" id="A0A7V9YXW4"/>
<name>A0A7V9YXW4_9BACL</name>
<evidence type="ECO:0000256" key="1">
    <source>
        <dbReference type="SAM" id="Phobius"/>
    </source>
</evidence>